<dbReference type="OMA" id="WRMVIFV"/>
<keyword evidence="3 10" id="KW-0328">Glycosyltransferase</keyword>
<keyword evidence="9" id="KW-0472">Membrane</keyword>
<evidence type="ECO:0000313" key="11">
    <source>
        <dbReference type="Ensembl" id="ENSCSAVP00000001788.1"/>
    </source>
</evidence>
<dbReference type="HOGENOM" id="CLU_036849_4_0_1"/>
<keyword evidence="12" id="KW-1185">Reference proteome</keyword>
<dbReference type="GO" id="GO:0006493">
    <property type="term" value="P:protein O-linked glycosylation"/>
    <property type="evidence" value="ECO:0007669"/>
    <property type="project" value="TreeGrafter"/>
</dbReference>
<name>H2Y8Z0_CIOSA</name>
<keyword evidence="5" id="KW-0812">Transmembrane</keyword>
<dbReference type="PANTHER" id="PTHR11214">
    <property type="entry name" value="BETA-1,3-N-ACETYLGLUCOSAMINYLTRANSFERASE"/>
    <property type="match status" value="1"/>
</dbReference>
<dbReference type="eggNOG" id="KOG2287">
    <property type="taxonomic scope" value="Eukaryota"/>
</dbReference>
<dbReference type="GeneTree" id="ENSGT00940000163442"/>
<dbReference type="STRING" id="51511.ENSCSAVP00000001788"/>
<dbReference type="AlphaFoldDB" id="H2Y8Z0"/>
<dbReference type="InParanoid" id="H2Y8Z0"/>
<evidence type="ECO:0000256" key="5">
    <source>
        <dbReference type="ARBA" id="ARBA00022692"/>
    </source>
</evidence>
<evidence type="ECO:0000256" key="10">
    <source>
        <dbReference type="RuleBase" id="RU363063"/>
    </source>
</evidence>
<evidence type="ECO:0000256" key="4">
    <source>
        <dbReference type="ARBA" id="ARBA00022679"/>
    </source>
</evidence>
<accession>H2Y8Z0</accession>
<comment type="similarity">
    <text evidence="2 10">Belongs to the glycosyltransferase 31 family.</text>
</comment>
<dbReference type="GO" id="GO:0000139">
    <property type="term" value="C:Golgi membrane"/>
    <property type="evidence" value="ECO:0007669"/>
    <property type="project" value="UniProtKB-SubCell"/>
</dbReference>
<evidence type="ECO:0000256" key="2">
    <source>
        <dbReference type="ARBA" id="ARBA00008661"/>
    </source>
</evidence>
<comment type="subcellular location">
    <subcellularLocation>
        <location evidence="1 10">Golgi apparatus membrane</location>
        <topology evidence="1 10">Single-pass type II membrane protein</topology>
    </subcellularLocation>
</comment>
<evidence type="ECO:0000256" key="7">
    <source>
        <dbReference type="ARBA" id="ARBA00022989"/>
    </source>
</evidence>
<dbReference type="Ensembl" id="ENSCSAVT00000001819.1">
    <property type="protein sequence ID" value="ENSCSAVP00000001788.1"/>
    <property type="gene ID" value="ENSCSAVG00000001040.1"/>
</dbReference>
<dbReference type="EC" id="2.4.1.-" evidence="10"/>
<dbReference type="PANTHER" id="PTHR11214:SF283">
    <property type="entry name" value="N-ACETYLLACTOSAMINIDE BETA-1,3-N-ACETYLGLUCOSAMINYLTRANSFERASE 4-LIKE"/>
    <property type="match status" value="1"/>
</dbReference>
<protein>
    <recommendedName>
        <fullName evidence="10">Hexosyltransferase</fullName>
        <ecNumber evidence="10">2.4.1.-</ecNumber>
    </recommendedName>
</protein>
<sequence length="364" mass="42018">MPSRKVNTILLGWMLTLVGAYWSIQLYQITDSVNRVRREMTIKVSTFPEVLNTTTYTLPTEVTTPVPNRILLEPWKITLGVCDEDNCIKSKNTSWRMVIFVKSSAPNFFRRELLRRTWASLSYVNGGRFDTVFVVANTDVPRLKLLVQEEHSRYGDILHIDASDAYKDVVIKTLVGMKWASSNLDDDVFYASADDDFIIKMDLFAKNINDNLKQMSKEGWPEFPIICGFKRGANEGPVRKGKWFVSKEIYRWTSYPPYCHGGLYATSVRLVKQLYNESLLVPSISLDDVWITGLLRRRLGMPDEMVVKPPAYFGLHQNGYAKSESKNIRGFLKDEWSKIYKQITTNDYCHCQFSMEKPTSHSRK</sequence>
<evidence type="ECO:0000256" key="9">
    <source>
        <dbReference type="ARBA" id="ARBA00023136"/>
    </source>
</evidence>
<reference evidence="11" key="2">
    <citation type="submission" date="2025-08" db="UniProtKB">
        <authorList>
            <consortium name="Ensembl"/>
        </authorList>
    </citation>
    <scope>IDENTIFICATION</scope>
</reference>
<organism evidence="11 12">
    <name type="scientific">Ciona savignyi</name>
    <name type="common">Pacific transparent sea squirt</name>
    <dbReference type="NCBI Taxonomy" id="51511"/>
    <lineage>
        <taxon>Eukaryota</taxon>
        <taxon>Metazoa</taxon>
        <taxon>Chordata</taxon>
        <taxon>Tunicata</taxon>
        <taxon>Ascidiacea</taxon>
        <taxon>Phlebobranchia</taxon>
        <taxon>Cionidae</taxon>
        <taxon>Ciona</taxon>
    </lineage>
</organism>
<proteinExistence type="inferred from homology"/>
<evidence type="ECO:0000256" key="8">
    <source>
        <dbReference type="ARBA" id="ARBA00023034"/>
    </source>
</evidence>
<keyword evidence="8 10" id="KW-0333">Golgi apparatus</keyword>
<dbReference type="Pfam" id="PF01762">
    <property type="entry name" value="Galactosyl_T"/>
    <property type="match status" value="1"/>
</dbReference>
<dbReference type="GO" id="GO:0016758">
    <property type="term" value="F:hexosyltransferase activity"/>
    <property type="evidence" value="ECO:0007669"/>
    <property type="project" value="InterPro"/>
</dbReference>
<keyword evidence="7" id="KW-1133">Transmembrane helix</keyword>
<dbReference type="Proteomes" id="UP000007875">
    <property type="component" value="Unassembled WGS sequence"/>
</dbReference>
<evidence type="ECO:0000313" key="12">
    <source>
        <dbReference type="Proteomes" id="UP000007875"/>
    </source>
</evidence>
<dbReference type="InterPro" id="IPR002659">
    <property type="entry name" value="Glyco_trans_31"/>
</dbReference>
<evidence type="ECO:0000256" key="6">
    <source>
        <dbReference type="ARBA" id="ARBA00022968"/>
    </source>
</evidence>
<reference evidence="11" key="3">
    <citation type="submission" date="2025-09" db="UniProtKB">
        <authorList>
            <consortium name="Ensembl"/>
        </authorList>
    </citation>
    <scope>IDENTIFICATION</scope>
</reference>
<reference evidence="12" key="1">
    <citation type="submission" date="2003-08" db="EMBL/GenBank/DDBJ databases">
        <authorList>
            <person name="Birren B."/>
            <person name="Nusbaum C."/>
            <person name="Abebe A."/>
            <person name="Abouelleil A."/>
            <person name="Adekoya E."/>
            <person name="Ait-zahra M."/>
            <person name="Allen N."/>
            <person name="Allen T."/>
            <person name="An P."/>
            <person name="Anderson M."/>
            <person name="Anderson S."/>
            <person name="Arachchi H."/>
            <person name="Armbruster J."/>
            <person name="Bachantsang P."/>
            <person name="Baldwin J."/>
            <person name="Barry A."/>
            <person name="Bayul T."/>
            <person name="Blitshsteyn B."/>
            <person name="Bloom T."/>
            <person name="Blye J."/>
            <person name="Boguslavskiy L."/>
            <person name="Borowsky M."/>
            <person name="Boukhgalter B."/>
            <person name="Brunache A."/>
            <person name="Butler J."/>
            <person name="Calixte N."/>
            <person name="Calvo S."/>
            <person name="Camarata J."/>
            <person name="Campo K."/>
            <person name="Chang J."/>
            <person name="Cheshatsang Y."/>
            <person name="Citroen M."/>
            <person name="Collymore A."/>
            <person name="Considine T."/>
            <person name="Cook A."/>
            <person name="Cooke P."/>
            <person name="Corum B."/>
            <person name="Cuomo C."/>
            <person name="David R."/>
            <person name="Dawoe T."/>
            <person name="Degray S."/>
            <person name="Dodge S."/>
            <person name="Dooley K."/>
            <person name="Dorje P."/>
            <person name="Dorjee K."/>
            <person name="Dorris L."/>
            <person name="Duffey N."/>
            <person name="Dupes A."/>
            <person name="Elkins T."/>
            <person name="Engels R."/>
            <person name="Erickson J."/>
            <person name="Farina A."/>
            <person name="Faro S."/>
            <person name="Ferreira P."/>
            <person name="Fischer H."/>
            <person name="Fitzgerald M."/>
            <person name="Foley K."/>
            <person name="Gage D."/>
            <person name="Galagan J."/>
            <person name="Gearin G."/>
            <person name="Gnerre S."/>
            <person name="Gnirke A."/>
            <person name="Goyette A."/>
            <person name="Graham J."/>
            <person name="Grandbois E."/>
            <person name="Gyaltsen K."/>
            <person name="Hafez N."/>
            <person name="Hagopian D."/>
            <person name="Hagos B."/>
            <person name="Hall J."/>
            <person name="Hatcher B."/>
            <person name="Heller A."/>
            <person name="Higgins H."/>
            <person name="Honan T."/>
            <person name="Horn A."/>
            <person name="Houde N."/>
            <person name="Hughes L."/>
            <person name="Hulme W."/>
            <person name="Husby E."/>
            <person name="Iliev I."/>
            <person name="Jaffe D."/>
            <person name="Jones C."/>
            <person name="Kamal M."/>
            <person name="Kamat A."/>
            <person name="Kamvysselis M."/>
            <person name="Karlsson E."/>
            <person name="Kells C."/>
            <person name="Kieu A."/>
            <person name="Kisner P."/>
            <person name="Kodira C."/>
            <person name="Kulbokas E."/>
            <person name="Labutti K."/>
            <person name="Lama D."/>
            <person name="Landers T."/>
            <person name="Leger J."/>
            <person name="Levine S."/>
            <person name="Lewis D."/>
            <person name="Lewis T."/>
            <person name="Lindblad-toh K."/>
            <person name="Liu X."/>
            <person name="Lokyitsang T."/>
            <person name="Lokyitsang Y."/>
            <person name="Lucien O."/>
            <person name="Lui A."/>
            <person name="Ma L.J."/>
            <person name="Mabbitt R."/>
            <person name="Macdonald J."/>
            <person name="Maclean C."/>
            <person name="Major J."/>
            <person name="Manning J."/>
            <person name="Marabella R."/>
            <person name="Maru K."/>
            <person name="Matthews C."/>
            <person name="Mauceli E."/>
            <person name="Mccarthy M."/>
            <person name="Mcdonough S."/>
            <person name="Mcghee T."/>
            <person name="Meldrim J."/>
            <person name="Meneus L."/>
            <person name="Mesirov J."/>
            <person name="Mihalev A."/>
            <person name="Mihova T."/>
            <person name="Mikkelsen T."/>
            <person name="Mlenga V."/>
            <person name="Moru K."/>
            <person name="Mozes J."/>
            <person name="Mulrain L."/>
            <person name="Munson G."/>
            <person name="Naylor J."/>
            <person name="Newes C."/>
            <person name="Nguyen C."/>
            <person name="Nguyen N."/>
            <person name="Nguyen T."/>
            <person name="Nicol R."/>
            <person name="Nielsen C."/>
            <person name="Nizzari M."/>
            <person name="Norbu C."/>
            <person name="Norbu N."/>
            <person name="O'donnell P."/>
            <person name="Okoawo O."/>
            <person name="O'leary S."/>
            <person name="Omotosho B."/>
            <person name="O'neill K."/>
            <person name="Osman S."/>
            <person name="Parker S."/>
            <person name="Perrin D."/>
            <person name="Phunkhang P."/>
            <person name="Piqani B."/>
            <person name="Purcell S."/>
            <person name="Rachupka T."/>
            <person name="Ramasamy U."/>
            <person name="Rameau R."/>
            <person name="Ray V."/>
            <person name="Raymond C."/>
            <person name="Retta R."/>
            <person name="Richardson S."/>
            <person name="Rise C."/>
            <person name="Rodriguez J."/>
            <person name="Rogers J."/>
            <person name="Rogov P."/>
            <person name="Rutman M."/>
            <person name="Schupbach R."/>
            <person name="Seaman C."/>
            <person name="Settipalli S."/>
            <person name="Sharpe T."/>
            <person name="Sheridan J."/>
            <person name="Sherpa N."/>
            <person name="Shi J."/>
            <person name="Smirnov S."/>
            <person name="Smith C."/>
            <person name="Sougnez C."/>
            <person name="Spencer B."/>
            <person name="Stalker J."/>
            <person name="Stange-thomann N."/>
            <person name="Stavropoulos S."/>
            <person name="Stetson K."/>
            <person name="Stone C."/>
            <person name="Stone S."/>
            <person name="Stubbs M."/>
            <person name="Talamas J."/>
            <person name="Tchuinga P."/>
            <person name="Tenzing P."/>
            <person name="Tesfaye S."/>
            <person name="Theodore J."/>
            <person name="Thoulutsang Y."/>
            <person name="Topham K."/>
            <person name="Towey S."/>
            <person name="Tsamla T."/>
            <person name="Tsomo N."/>
            <person name="Vallee D."/>
            <person name="Vassiliev H."/>
            <person name="Venkataraman V."/>
            <person name="Vinson J."/>
            <person name="Vo A."/>
            <person name="Wade C."/>
            <person name="Wang S."/>
            <person name="Wangchuk T."/>
            <person name="Wangdi T."/>
            <person name="Whittaker C."/>
            <person name="Wilkinson J."/>
            <person name="Wu Y."/>
            <person name="Wyman D."/>
            <person name="Yadav S."/>
            <person name="Yang S."/>
            <person name="Yang X."/>
            <person name="Yeager S."/>
            <person name="Yee E."/>
            <person name="Young G."/>
            <person name="Zainoun J."/>
            <person name="Zembeck L."/>
            <person name="Zimmer A."/>
            <person name="Zody M."/>
            <person name="Lander E."/>
        </authorList>
    </citation>
    <scope>NUCLEOTIDE SEQUENCE [LARGE SCALE GENOMIC DNA]</scope>
</reference>
<evidence type="ECO:0000256" key="3">
    <source>
        <dbReference type="ARBA" id="ARBA00022676"/>
    </source>
</evidence>
<keyword evidence="6" id="KW-0735">Signal-anchor</keyword>
<keyword evidence="4" id="KW-0808">Transferase</keyword>
<evidence type="ECO:0000256" key="1">
    <source>
        <dbReference type="ARBA" id="ARBA00004323"/>
    </source>
</evidence>